<dbReference type="InterPro" id="IPR003776">
    <property type="entry name" value="YcaO-like_dom"/>
</dbReference>
<keyword evidence="4" id="KW-1185">Reference proteome</keyword>
<dbReference type="EMBL" id="FODD01000034">
    <property type="protein sequence ID" value="SEO64664.1"/>
    <property type="molecule type" value="Genomic_DNA"/>
</dbReference>
<protein>
    <submittedName>
        <fullName evidence="3">Ribosomal protein S12 methylthiotransferase accessory factor</fullName>
    </submittedName>
</protein>
<feature type="domain" description="YcaO" evidence="2">
    <location>
        <begin position="308"/>
        <end position="693"/>
    </location>
</feature>
<feature type="region of interest" description="Disordered" evidence="1">
    <location>
        <begin position="157"/>
        <end position="189"/>
    </location>
</feature>
<dbReference type="Gene3D" id="3.30.40.250">
    <property type="match status" value="1"/>
</dbReference>
<keyword evidence="3" id="KW-0687">Ribonucleoprotein</keyword>
<reference evidence="3 4" key="1">
    <citation type="submission" date="2016-10" db="EMBL/GenBank/DDBJ databases">
        <authorList>
            <person name="de Groot N.N."/>
        </authorList>
    </citation>
    <scope>NUCLEOTIDE SEQUENCE [LARGE SCALE GENOMIC DNA]</scope>
    <source>
        <strain evidence="3 4">CGMCC 4.2026</strain>
    </source>
</reference>
<dbReference type="InterPro" id="IPR027624">
    <property type="entry name" value="TOMM_cyclo_SagD"/>
</dbReference>
<dbReference type="PROSITE" id="PS51664">
    <property type="entry name" value="YCAO"/>
    <property type="match status" value="1"/>
</dbReference>
<dbReference type="STRING" id="310780.SAMN05216267_103431"/>
<dbReference type="Gene3D" id="3.30.160.660">
    <property type="match status" value="1"/>
</dbReference>
<dbReference type="Gene3D" id="3.30.1330.230">
    <property type="match status" value="1"/>
</dbReference>
<dbReference type="Gene3D" id="3.40.50.720">
    <property type="entry name" value="NAD(P)-binding Rossmann-like Domain"/>
    <property type="match status" value="1"/>
</dbReference>
<evidence type="ECO:0000259" key="2">
    <source>
        <dbReference type="PROSITE" id="PS51664"/>
    </source>
</evidence>
<feature type="compositionally biased region" description="Low complexity" evidence="1">
    <location>
        <begin position="13"/>
        <end position="24"/>
    </location>
</feature>
<dbReference type="InterPro" id="IPR022291">
    <property type="entry name" value="Bacteriocin_synth_cyclodeHase"/>
</dbReference>
<dbReference type="GO" id="GO:0016740">
    <property type="term" value="F:transferase activity"/>
    <property type="evidence" value="ECO:0007669"/>
    <property type="project" value="UniProtKB-KW"/>
</dbReference>
<dbReference type="GO" id="GO:0005840">
    <property type="term" value="C:ribosome"/>
    <property type="evidence" value="ECO:0007669"/>
    <property type="project" value="UniProtKB-KW"/>
</dbReference>
<feature type="region of interest" description="Disordered" evidence="1">
    <location>
        <begin position="1"/>
        <end position="31"/>
    </location>
</feature>
<keyword evidence="3" id="KW-0689">Ribosomal protein</keyword>
<dbReference type="PANTHER" id="PTHR37809:SF1">
    <property type="entry name" value="RIBOSOMAL PROTEIN S12 METHYLTHIOTRANSFERASE ACCESSORY FACTOR YCAO"/>
    <property type="match status" value="1"/>
</dbReference>
<gene>
    <name evidence="3" type="ORF">SAMN05216267_103431</name>
</gene>
<proteinExistence type="predicted"/>
<dbReference type="OrthoDB" id="2379922at2"/>
<dbReference type="PANTHER" id="PTHR37809">
    <property type="entry name" value="RIBOSOMAL PROTEIN S12 METHYLTHIOTRANSFERASE ACCESSORY FACTOR YCAO"/>
    <property type="match status" value="1"/>
</dbReference>
<dbReference type="NCBIfam" id="TIGR03604">
    <property type="entry name" value="TOMM_cyclo_SagD"/>
    <property type="match status" value="1"/>
</dbReference>
<dbReference type="NCBIfam" id="TIGR03882">
    <property type="entry name" value="cyclo_dehyd_2"/>
    <property type="match status" value="2"/>
</dbReference>
<evidence type="ECO:0000313" key="4">
    <source>
        <dbReference type="Proteomes" id="UP000181951"/>
    </source>
</evidence>
<dbReference type="Pfam" id="PF02624">
    <property type="entry name" value="YcaO"/>
    <property type="match status" value="1"/>
</dbReference>
<name>A0A1H8REU3_9ACTN</name>
<dbReference type="AlphaFoldDB" id="A0A1H8REU3"/>
<evidence type="ECO:0000313" key="3">
    <source>
        <dbReference type="EMBL" id="SEO64664.1"/>
    </source>
</evidence>
<organism evidence="3 4">
    <name type="scientific">Actinacidiphila rubida</name>
    <dbReference type="NCBI Taxonomy" id="310780"/>
    <lineage>
        <taxon>Bacteria</taxon>
        <taxon>Bacillati</taxon>
        <taxon>Actinomycetota</taxon>
        <taxon>Actinomycetes</taxon>
        <taxon>Kitasatosporales</taxon>
        <taxon>Streptomycetaceae</taxon>
        <taxon>Actinacidiphila</taxon>
    </lineage>
</organism>
<dbReference type="Proteomes" id="UP000181951">
    <property type="component" value="Unassembled WGS sequence"/>
</dbReference>
<evidence type="ECO:0000256" key="1">
    <source>
        <dbReference type="SAM" id="MobiDB-lite"/>
    </source>
</evidence>
<accession>A0A1H8REU3</accession>
<sequence>MPADLKSRPPVPGRAAADGAPGPAASGGAGEAEAALGALAAALRGTAAGAQGPAVAGLGLRDELAVSAAEPAEDGEGNASAPVGVHVYGHHALVGPFEPDGTPGCRRCLVRRWQAVRTRGLREALELGGGGRTAGRPPWAVPFVTDALTALVAARRTTRNPSQGSDAGGAGAGPGHPTPGGAGTGHGRRPAGGAAVFPYAYLVDLETLAVTPFTVVPDAECPRCGDVVADSAETARVEPPSSPKRAPDEFRVRPADAYDVPLAAYVNPAAGMLGPSVVPDLASASTSSVVGSFFLRSGDYLRECFWGGHTPRYRSSVRVGLLEGLERSAGMRPRARRTSVTASYDELGEQALDPRTCGLYTEEFHRAEPGVRPFDPARPIPWVWGFSLRDRRPVLVPEIIAYYHAPGGLENRFVQESSNGCASGGSLAEAVYFGLMEVIERDAFLLAWYARAPLTEIDATTSRSPETRAMIDRLAMYGYRARFFDTRISFPVPVVTAVAERVDGGLGRLCFGAGAGLDPEAALAAGLCEIATDAVNLRRRTVREERRLRAMAADFGRVHVLHDHPLLYGLPEMARHADFLLRGGPRALTTVAGLARDTLTPGTDLRDDVEQVVGQLARAGFDAIAVDQTMPEQRRLGFHTAGVIVPGLLPIDFGWSRQRALHMPRTRTALHQAGLADHELRSDELNSAPHPFP</sequence>
<keyword evidence="3" id="KW-0808">Transferase</keyword>
<dbReference type="RefSeq" id="WP_075017843.1">
    <property type="nucleotide sequence ID" value="NZ_FODD01000034.1"/>
</dbReference>
<feature type="compositionally biased region" description="Gly residues" evidence="1">
    <location>
        <begin position="166"/>
        <end position="185"/>
    </location>
</feature>